<evidence type="ECO:0000313" key="8">
    <source>
        <dbReference type="EMBL" id="EEB15424.1"/>
    </source>
</evidence>
<feature type="region of interest" description="Disordered" evidence="6">
    <location>
        <begin position="99"/>
        <end position="224"/>
    </location>
</feature>
<keyword evidence="2" id="KW-0732">Signal</keyword>
<dbReference type="PANTHER" id="PTHR23301">
    <property type="entry name" value="CHITIN BINDING PERITROPHIN-A"/>
    <property type="match status" value="1"/>
</dbReference>
<keyword evidence="1" id="KW-0147">Chitin-binding</keyword>
<sequence length="324" mass="34492">MIDIISKEKFFFITEKDCKDDPLLEQCKWLLNFYANYALKAVDDCTEVGVFPDSTSETKFYVCLDDSNSGFIKLPFSCSKDEYFDKSTSQCVSTALTETEGTTISESSTAGELTTSSDQPSSTLSASTDVSTTLTESSTAVSNNVESSTPLSTAEPFTSVPTTVGPQSSIPSTTEFSTTEPPSNTVTAEPPSTIVTTESSSTTVPTTVFTTTEPSQTTTQPFACTSPGIFPDPTNCLSEMTTPKPNSTPTTTTASTPTTTTTTTTAKPFTCPGAGVFPNPDDCKTYFRCNNAGKIFVLSCPGSSSFNEITKSCSLNLSPRCQKK</sequence>
<dbReference type="CTD" id="8233542"/>
<dbReference type="KEGG" id="phu:Phum_PHUM366740"/>
<dbReference type="PANTHER" id="PTHR23301:SF0">
    <property type="entry name" value="CHITIN-BINDING TYPE-2 DOMAIN-CONTAINING PROTEIN-RELATED"/>
    <property type="match status" value="1"/>
</dbReference>
<dbReference type="GO" id="GO:0005576">
    <property type="term" value="C:extracellular region"/>
    <property type="evidence" value="ECO:0007669"/>
    <property type="project" value="InterPro"/>
</dbReference>
<protein>
    <submittedName>
        <fullName evidence="8">Integumentary mucin A.1, putative</fullName>
    </submittedName>
</protein>
<feature type="domain" description="Chitin-binding type-2" evidence="7">
    <location>
        <begin position="268"/>
        <end position="323"/>
    </location>
</feature>
<dbReference type="Gene3D" id="2.170.140.10">
    <property type="entry name" value="Chitin binding domain"/>
    <property type="match status" value="2"/>
</dbReference>
<proteinExistence type="predicted"/>
<reference evidence="8" key="1">
    <citation type="submission" date="2007-04" db="EMBL/GenBank/DDBJ databases">
        <title>Annotation of Pediculus humanus corporis strain USDA.</title>
        <authorList>
            <person name="Kirkness E."/>
            <person name="Hannick L."/>
            <person name="Hass B."/>
            <person name="Bruggner R."/>
            <person name="Lawson D."/>
            <person name="Bidwell S."/>
            <person name="Joardar V."/>
            <person name="Caler E."/>
            <person name="Walenz B."/>
            <person name="Inman J."/>
            <person name="Schobel S."/>
            <person name="Galinsky K."/>
            <person name="Amedeo P."/>
            <person name="Strausberg R."/>
        </authorList>
    </citation>
    <scope>NUCLEOTIDE SEQUENCE</scope>
    <source>
        <strain evidence="8">USDA</strain>
    </source>
</reference>
<dbReference type="PROSITE" id="PS50940">
    <property type="entry name" value="CHIT_BIND_II"/>
    <property type="match status" value="1"/>
</dbReference>
<dbReference type="OMA" id="FITEKDC"/>
<dbReference type="RefSeq" id="XP_002428162.1">
    <property type="nucleotide sequence ID" value="XM_002428117.1"/>
</dbReference>
<dbReference type="Proteomes" id="UP000009046">
    <property type="component" value="Unassembled WGS sequence"/>
</dbReference>
<dbReference type="EnsemblMetazoa" id="PHUM366740-RA">
    <property type="protein sequence ID" value="PHUM366740-PA"/>
    <property type="gene ID" value="PHUM366740"/>
</dbReference>
<dbReference type="GO" id="GO:0008061">
    <property type="term" value="F:chitin binding"/>
    <property type="evidence" value="ECO:0007669"/>
    <property type="project" value="UniProtKB-KW"/>
</dbReference>
<evidence type="ECO:0000256" key="6">
    <source>
        <dbReference type="SAM" id="MobiDB-lite"/>
    </source>
</evidence>
<evidence type="ECO:0000313" key="10">
    <source>
        <dbReference type="Proteomes" id="UP000009046"/>
    </source>
</evidence>
<feature type="compositionally biased region" description="Low complexity" evidence="6">
    <location>
        <begin position="99"/>
        <end position="109"/>
    </location>
</feature>
<dbReference type="InterPro" id="IPR002557">
    <property type="entry name" value="Chitin-bd_dom"/>
</dbReference>
<dbReference type="AlphaFoldDB" id="E0VPW8"/>
<organism>
    <name type="scientific">Pediculus humanus subsp. corporis</name>
    <name type="common">Body louse</name>
    <dbReference type="NCBI Taxonomy" id="121224"/>
    <lineage>
        <taxon>Eukaryota</taxon>
        <taxon>Metazoa</taxon>
        <taxon>Ecdysozoa</taxon>
        <taxon>Arthropoda</taxon>
        <taxon>Hexapoda</taxon>
        <taxon>Insecta</taxon>
        <taxon>Pterygota</taxon>
        <taxon>Neoptera</taxon>
        <taxon>Paraneoptera</taxon>
        <taxon>Psocodea</taxon>
        <taxon>Troctomorpha</taxon>
        <taxon>Phthiraptera</taxon>
        <taxon>Anoplura</taxon>
        <taxon>Pediculidae</taxon>
        <taxon>Pediculus</taxon>
    </lineage>
</organism>
<reference evidence="8" key="2">
    <citation type="submission" date="2007-04" db="EMBL/GenBank/DDBJ databases">
        <title>The genome of the human body louse.</title>
        <authorList>
            <consortium name="The Human Body Louse Genome Consortium"/>
            <person name="Kirkness E."/>
            <person name="Walenz B."/>
            <person name="Hass B."/>
            <person name="Bruggner R."/>
            <person name="Strausberg R."/>
        </authorList>
    </citation>
    <scope>NUCLEOTIDE SEQUENCE</scope>
    <source>
        <strain evidence="8">USDA</strain>
    </source>
</reference>
<gene>
    <name evidence="9" type="primary">8233542</name>
    <name evidence="8" type="ORF">Phum_PHUM366740</name>
</gene>
<evidence type="ECO:0000256" key="5">
    <source>
        <dbReference type="ARBA" id="ARBA00023180"/>
    </source>
</evidence>
<dbReference type="InterPro" id="IPR036508">
    <property type="entry name" value="Chitin-bd_dom_sf"/>
</dbReference>
<dbReference type="InterPro" id="IPR051940">
    <property type="entry name" value="Chitin_bind-dev_reg"/>
</dbReference>
<evidence type="ECO:0000256" key="3">
    <source>
        <dbReference type="ARBA" id="ARBA00022737"/>
    </source>
</evidence>
<reference evidence="9" key="3">
    <citation type="submission" date="2021-02" db="UniProtKB">
        <authorList>
            <consortium name="EnsemblMetazoa"/>
        </authorList>
    </citation>
    <scope>IDENTIFICATION</scope>
    <source>
        <strain evidence="9">USDA</strain>
    </source>
</reference>
<dbReference type="GeneID" id="8233542"/>
<feature type="compositionally biased region" description="Low complexity" evidence="6">
    <location>
        <begin position="168"/>
        <end position="222"/>
    </location>
</feature>
<name>E0VPW8_PEDHC</name>
<dbReference type="InParanoid" id="E0VPW8"/>
<dbReference type="OrthoDB" id="6020543at2759"/>
<dbReference type="STRING" id="121224.E0VPW8"/>
<evidence type="ECO:0000313" key="9">
    <source>
        <dbReference type="EnsemblMetazoa" id="PHUM366740-PA"/>
    </source>
</evidence>
<feature type="compositionally biased region" description="Low complexity" evidence="6">
    <location>
        <begin position="241"/>
        <end position="263"/>
    </location>
</feature>
<feature type="compositionally biased region" description="Polar residues" evidence="6">
    <location>
        <begin position="110"/>
        <end position="167"/>
    </location>
</feature>
<dbReference type="SUPFAM" id="SSF57625">
    <property type="entry name" value="Invertebrate chitin-binding proteins"/>
    <property type="match status" value="2"/>
</dbReference>
<accession>E0VPW8</accession>
<evidence type="ECO:0000256" key="4">
    <source>
        <dbReference type="ARBA" id="ARBA00023157"/>
    </source>
</evidence>
<keyword evidence="5" id="KW-0325">Glycoprotein</keyword>
<evidence type="ECO:0000259" key="7">
    <source>
        <dbReference type="PROSITE" id="PS50940"/>
    </source>
</evidence>
<dbReference type="HOGENOM" id="CLU_858697_0_0_1"/>
<dbReference type="VEuPathDB" id="VectorBase:PHUM366740"/>
<keyword evidence="4" id="KW-1015">Disulfide bond</keyword>
<evidence type="ECO:0000256" key="1">
    <source>
        <dbReference type="ARBA" id="ARBA00022669"/>
    </source>
</evidence>
<dbReference type="SMART" id="SM00494">
    <property type="entry name" value="ChtBD2"/>
    <property type="match status" value="2"/>
</dbReference>
<evidence type="ECO:0000256" key="2">
    <source>
        <dbReference type="ARBA" id="ARBA00022729"/>
    </source>
</evidence>
<keyword evidence="3" id="KW-0677">Repeat</keyword>
<feature type="region of interest" description="Disordered" evidence="6">
    <location>
        <begin position="240"/>
        <end position="263"/>
    </location>
</feature>
<dbReference type="EMBL" id="AAZO01004267">
    <property type="status" value="NOT_ANNOTATED_CDS"/>
    <property type="molecule type" value="Genomic_DNA"/>
</dbReference>
<keyword evidence="10" id="KW-1185">Reference proteome</keyword>
<dbReference type="Pfam" id="PF01607">
    <property type="entry name" value="CBM_14"/>
    <property type="match status" value="2"/>
</dbReference>
<dbReference type="EMBL" id="DS235379">
    <property type="protein sequence ID" value="EEB15424.1"/>
    <property type="molecule type" value="Genomic_DNA"/>
</dbReference>